<keyword evidence="2" id="KW-1185">Reference proteome</keyword>
<gene>
    <name evidence="1" type="ORF">RJ641_032832</name>
</gene>
<evidence type="ECO:0000313" key="2">
    <source>
        <dbReference type="Proteomes" id="UP001370490"/>
    </source>
</evidence>
<sequence length="121" mass="13404">MQLTIFVNPTLRAQGLYTLLEAMLTGKPVMVTRLASITRSVIVGAEIGYTFIPTVASLRMHFWGVWKDGKEVLVQMGQVANRRGLELFTATKMAVSYERLFLCISNKEYAVVFSAAQGGNI</sequence>
<accession>A0AAN8VYJ0</accession>
<feature type="non-terminal residue" evidence="1">
    <location>
        <position position="121"/>
    </location>
</feature>
<dbReference type="PANTHER" id="PTHR46686:SF4">
    <property type="entry name" value="GLYCOSYLTRANSFERASE FAMILY 4 PROTEIN"/>
    <property type="match status" value="1"/>
</dbReference>
<dbReference type="PANTHER" id="PTHR46686">
    <property type="entry name" value="GLYCOSYLTRANSFERASE"/>
    <property type="match status" value="1"/>
</dbReference>
<dbReference type="SUPFAM" id="SSF53756">
    <property type="entry name" value="UDP-Glycosyltransferase/glycogen phosphorylase"/>
    <property type="match status" value="1"/>
</dbReference>
<comment type="caution">
    <text evidence="1">The sequence shown here is derived from an EMBL/GenBank/DDBJ whole genome shotgun (WGS) entry which is preliminary data.</text>
</comment>
<evidence type="ECO:0000313" key="1">
    <source>
        <dbReference type="EMBL" id="KAK6935802.1"/>
    </source>
</evidence>
<name>A0AAN8VYJ0_9MAGN</name>
<reference evidence="1 2" key="1">
    <citation type="submission" date="2023-12" db="EMBL/GenBank/DDBJ databases">
        <title>A high-quality genome assembly for Dillenia turbinata (Dilleniales).</title>
        <authorList>
            <person name="Chanderbali A."/>
        </authorList>
    </citation>
    <scope>NUCLEOTIDE SEQUENCE [LARGE SCALE GENOMIC DNA]</scope>
    <source>
        <strain evidence="1">LSX21</strain>
        <tissue evidence="1">Leaf</tissue>
    </source>
</reference>
<dbReference type="Gene3D" id="3.40.50.2000">
    <property type="entry name" value="Glycogen Phosphorylase B"/>
    <property type="match status" value="1"/>
</dbReference>
<dbReference type="Proteomes" id="UP001370490">
    <property type="component" value="Unassembled WGS sequence"/>
</dbReference>
<dbReference type="EMBL" id="JBAMMX010000007">
    <property type="protein sequence ID" value="KAK6935802.1"/>
    <property type="molecule type" value="Genomic_DNA"/>
</dbReference>
<proteinExistence type="predicted"/>
<organism evidence="1 2">
    <name type="scientific">Dillenia turbinata</name>
    <dbReference type="NCBI Taxonomy" id="194707"/>
    <lineage>
        <taxon>Eukaryota</taxon>
        <taxon>Viridiplantae</taxon>
        <taxon>Streptophyta</taxon>
        <taxon>Embryophyta</taxon>
        <taxon>Tracheophyta</taxon>
        <taxon>Spermatophyta</taxon>
        <taxon>Magnoliopsida</taxon>
        <taxon>eudicotyledons</taxon>
        <taxon>Gunneridae</taxon>
        <taxon>Pentapetalae</taxon>
        <taxon>Dilleniales</taxon>
        <taxon>Dilleniaceae</taxon>
        <taxon>Dillenia</taxon>
    </lineage>
</organism>
<dbReference type="AlphaFoldDB" id="A0AAN8VYJ0"/>
<protein>
    <submittedName>
        <fullName evidence="1">Uncharacterized protein</fullName>
    </submittedName>
</protein>